<name>A0A1M5A5K2_9FIRM</name>
<keyword evidence="4 7" id="KW-0808">Transferase</keyword>
<dbReference type="PANTHER" id="PTHR37316:SF3">
    <property type="entry name" value="TEICHOIC ACID GLYCEROL-PHOSPHATE TRANSFERASE"/>
    <property type="match status" value="1"/>
</dbReference>
<evidence type="ECO:0000256" key="1">
    <source>
        <dbReference type="ARBA" id="ARBA00004202"/>
    </source>
</evidence>
<keyword evidence="6" id="KW-0472">Membrane</keyword>
<evidence type="ECO:0000256" key="4">
    <source>
        <dbReference type="ARBA" id="ARBA00022679"/>
    </source>
</evidence>
<organism evidence="7 8">
    <name type="scientific">Alkalibacter saccharofermentans DSM 14828</name>
    <dbReference type="NCBI Taxonomy" id="1120975"/>
    <lineage>
        <taxon>Bacteria</taxon>
        <taxon>Bacillati</taxon>
        <taxon>Bacillota</taxon>
        <taxon>Clostridia</taxon>
        <taxon>Eubacteriales</taxon>
        <taxon>Eubacteriaceae</taxon>
        <taxon>Alkalibacter</taxon>
    </lineage>
</organism>
<evidence type="ECO:0000256" key="6">
    <source>
        <dbReference type="ARBA" id="ARBA00023136"/>
    </source>
</evidence>
<dbReference type="GO" id="GO:0019350">
    <property type="term" value="P:teichoic acid biosynthetic process"/>
    <property type="evidence" value="ECO:0007669"/>
    <property type="project" value="UniProtKB-KW"/>
</dbReference>
<dbReference type="STRING" id="1120975.SAMN02746064_02234"/>
<dbReference type="Gene3D" id="3.40.50.11820">
    <property type="match status" value="1"/>
</dbReference>
<evidence type="ECO:0000256" key="5">
    <source>
        <dbReference type="ARBA" id="ARBA00022944"/>
    </source>
</evidence>
<comment type="subcellular location">
    <subcellularLocation>
        <location evidence="1">Cell membrane</location>
        <topology evidence="1">Peripheral membrane protein</topology>
    </subcellularLocation>
</comment>
<dbReference type="RefSeq" id="WP_073272232.1">
    <property type="nucleotide sequence ID" value="NZ_FQTU01000025.1"/>
</dbReference>
<reference evidence="7 8" key="1">
    <citation type="submission" date="2016-11" db="EMBL/GenBank/DDBJ databases">
        <authorList>
            <person name="Jaros S."/>
            <person name="Januszkiewicz K."/>
            <person name="Wedrychowicz H."/>
        </authorList>
    </citation>
    <scope>NUCLEOTIDE SEQUENCE [LARGE SCALE GENOMIC DNA]</scope>
    <source>
        <strain evidence="7 8">DSM 14828</strain>
    </source>
</reference>
<evidence type="ECO:0000256" key="2">
    <source>
        <dbReference type="ARBA" id="ARBA00010488"/>
    </source>
</evidence>
<dbReference type="SUPFAM" id="SSF53756">
    <property type="entry name" value="UDP-Glycosyltransferase/glycogen phosphorylase"/>
    <property type="match status" value="1"/>
</dbReference>
<dbReference type="InterPro" id="IPR051612">
    <property type="entry name" value="Teichoic_Acid_Biosynth"/>
</dbReference>
<dbReference type="Proteomes" id="UP000184251">
    <property type="component" value="Unassembled WGS sequence"/>
</dbReference>
<sequence>MEKFIAYIVVKLAWFFTWPMPVKKNKILFISYFESKLTGNFKLISKELEKSDKDYEMVFMIRKFKNTLWAKFKYLFSFAVQTYHINTSAVVLLDGNNFPVSNIKKKDDTKVVQIWHACGGIKKFGCDISRRFPIKNYGYVYVAGEAFKESFSSAFDISKERIIPLGVAKTDILYDKDKMEGYKKEIYRRYPVLEGKKVVLYAPTFRGDGAFELKYVNLDMAYLSRKLGEEYAIVYKMHPFLEKINLDKNGSDNIINANKVDIYKLFSVADVLISDYSAIIFDYSILEKPIILYTPDLEEYERDRGFYYDYKELAPGPICKTEKEIINTILTEQYDLEKVRNMKYKFFDHHDGKSAKRVAEHIEELMG</sequence>
<dbReference type="OrthoDB" id="9807097at2"/>
<dbReference type="InterPro" id="IPR043148">
    <property type="entry name" value="TagF_C"/>
</dbReference>
<dbReference type="Gene3D" id="3.40.50.12580">
    <property type="match status" value="1"/>
</dbReference>
<dbReference type="AlphaFoldDB" id="A0A1M5A5K2"/>
<accession>A0A1M5A5K2</accession>
<dbReference type="EMBL" id="FQTU01000025">
    <property type="protein sequence ID" value="SHF25541.1"/>
    <property type="molecule type" value="Genomic_DNA"/>
</dbReference>
<evidence type="ECO:0000256" key="3">
    <source>
        <dbReference type="ARBA" id="ARBA00022475"/>
    </source>
</evidence>
<dbReference type="InterPro" id="IPR007554">
    <property type="entry name" value="Glycerophosphate_synth"/>
</dbReference>
<dbReference type="Pfam" id="PF04464">
    <property type="entry name" value="Glyphos_transf"/>
    <property type="match status" value="1"/>
</dbReference>
<evidence type="ECO:0000313" key="7">
    <source>
        <dbReference type="EMBL" id="SHF25541.1"/>
    </source>
</evidence>
<dbReference type="PANTHER" id="PTHR37316">
    <property type="entry name" value="TEICHOIC ACID GLYCEROL-PHOSPHATE PRIMASE"/>
    <property type="match status" value="1"/>
</dbReference>
<keyword evidence="5" id="KW-0777">Teichoic acid biosynthesis</keyword>
<keyword evidence="3" id="KW-1003">Cell membrane</keyword>
<gene>
    <name evidence="7" type="ORF">SAMN02746064_02234</name>
</gene>
<protein>
    <submittedName>
        <fullName evidence="7">CDP-ribitol ribitolphosphotransferase</fullName>
    </submittedName>
</protein>
<dbReference type="GO" id="GO:0005886">
    <property type="term" value="C:plasma membrane"/>
    <property type="evidence" value="ECO:0007669"/>
    <property type="project" value="UniProtKB-SubCell"/>
</dbReference>
<evidence type="ECO:0000313" key="8">
    <source>
        <dbReference type="Proteomes" id="UP000184251"/>
    </source>
</evidence>
<keyword evidence="8" id="KW-1185">Reference proteome</keyword>
<dbReference type="InterPro" id="IPR043149">
    <property type="entry name" value="TagF_N"/>
</dbReference>
<proteinExistence type="inferred from homology"/>
<comment type="similarity">
    <text evidence="2">Belongs to the CDP-glycerol glycerophosphotransferase family.</text>
</comment>
<dbReference type="GO" id="GO:0047355">
    <property type="term" value="F:CDP-glycerol glycerophosphotransferase activity"/>
    <property type="evidence" value="ECO:0007669"/>
    <property type="project" value="InterPro"/>
</dbReference>